<dbReference type="KEGG" id="lpav:PLANPX_2118"/>
<organism evidence="1 2">
    <name type="scientific">Lacipirellula parvula</name>
    <dbReference type="NCBI Taxonomy" id="2650471"/>
    <lineage>
        <taxon>Bacteria</taxon>
        <taxon>Pseudomonadati</taxon>
        <taxon>Planctomycetota</taxon>
        <taxon>Planctomycetia</taxon>
        <taxon>Pirellulales</taxon>
        <taxon>Lacipirellulaceae</taxon>
        <taxon>Lacipirellula</taxon>
    </lineage>
</organism>
<protein>
    <submittedName>
        <fullName evidence="1">Uncharacterized protein</fullName>
    </submittedName>
</protein>
<name>A0A5K7XDU0_9BACT</name>
<gene>
    <name evidence="1" type="ORF">PLANPX_2118</name>
</gene>
<dbReference type="Proteomes" id="UP000326837">
    <property type="component" value="Chromosome"/>
</dbReference>
<keyword evidence="2" id="KW-1185">Reference proteome</keyword>
<evidence type="ECO:0000313" key="2">
    <source>
        <dbReference type="Proteomes" id="UP000326837"/>
    </source>
</evidence>
<evidence type="ECO:0000313" key="1">
    <source>
        <dbReference type="EMBL" id="BBO32506.1"/>
    </source>
</evidence>
<dbReference type="RefSeq" id="WP_152098460.1">
    <property type="nucleotide sequence ID" value="NZ_AP021861.1"/>
</dbReference>
<dbReference type="AlphaFoldDB" id="A0A5K7XDU0"/>
<reference evidence="2" key="1">
    <citation type="submission" date="2019-10" db="EMBL/GenBank/DDBJ databases">
        <title>Lacipirellula parvula gen. nov., sp. nov., representing a lineage of planctomycetes widespread in freshwater anoxic habitats, and description of the family Lacipirellulaceae.</title>
        <authorList>
            <person name="Dedysh S.N."/>
            <person name="Kulichevskaya I.S."/>
            <person name="Beletsky A.V."/>
            <person name="Rakitin A.L."/>
            <person name="Mardanov A.V."/>
            <person name="Ivanova A.A."/>
            <person name="Saltykova V.X."/>
            <person name="Rijpstra W.I.C."/>
            <person name="Sinninghe Damste J.S."/>
            <person name="Ravin N.V."/>
        </authorList>
    </citation>
    <scope>NUCLEOTIDE SEQUENCE [LARGE SCALE GENOMIC DNA]</scope>
    <source>
        <strain evidence="2">PX69</strain>
    </source>
</reference>
<proteinExistence type="predicted"/>
<sequence>MSVMSPPKPVAPATLTPQQATLLADKTERAAARAEAAETLAANPGPVVAAAPLPTAPVAVTAKPQIVGFVKPRAMAVVEAGLTPGCLADDAGHNESVSAWNADAVKYAEAKAHCCDNPETVTVEQLATRREAINRSELTLSQRAVLLQREFVERATIRAGELKTFRETCDEGLVETEKAVVVKLNAAGVSVESQPAYPDNGEAAKVAFSHLVRQSSEWQAANAKAGTAVEQHQAAVAEVTTGKARVADAEAALATVVKRLAGC</sequence>
<accession>A0A5K7XDU0</accession>
<dbReference type="EMBL" id="AP021861">
    <property type="protein sequence ID" value="BBO32506.1"/>
    <property type="molecule type" value="Genomic_DNA"/>
</dbReference>